<feature type="compositionally biased region" description="Basic and acidic residues" evidence="1">
    <location>
        <begin position="297"/>
        <end position="307"/>
    </location>
</feature>
<proteinExistence type="predicted"/>
<feature type="region of interest" description="Disordered" evidence="1">
    <location>
        <begin position="280"/>
        <end position="307"/>
    </location>
</feature>
<dbReference type="Proteomes" id="UP001152888">
    <property type="component" value="Unassembled WGS sequence"/>
</dbReference>
<dbReference type="GO" id="GO:0016020">
    <property type="term" value="C:membrane"/>
    <property type="evidence" value="ECO:0007669"/>
    <property type="project" value="TreeGrafter"/>
</dbReference>
<reference evidence="3" key="1">
    <citation type="submission" date="2022-03" db="EMBL/GenBank/DDBJ databases">
        <authorList>
            <person name="Sayadi A."/>
        </authorList>
    </citation>
    <scope>NUCLEOTIDE SEQUENCE</scope>
</reference>
<dbReference type="PANTHER" id="PTHR21879">
    <property type="entry name" value="FI03362P-RELATED-RELATED"/>
    <property type="match status" value="1"/>
</dbReference>
<keyword evidence="2" id="KW-1133">Transmembrane helix</keyword>
<gene>
    <name evidence="3" type="ORF">ACAOBT_LOCUS33806</name>
</gene>
<name>A0A9P0MGY1_ACAOB</name>
<sequence>MKKLFHAQVHRVLWYPYNLTAGCTMLRPPETLTDTFRQCLISQPLGLGRCVGVGAIQRLQALDSSPEFDLIDGITLSRDGQEFRDLPVYNFAERDPASFRTIVDSLSHVLSGRQLQWNMGFIYPGLAMRVAPSGAPGGVLEFVIDPHREAANVHALKEAGTARLLARQFLVPCLLGLKFNVSSLIPIIFGVLALLAKKAVVIGKLALIITSGVGLGSLFFGGSKCQTYSPGTNAGYYGGTGWTGAAQTFKSYPKDEYLEPEYRGNKDQLNVYPSIIQSVENESRTDKNKGRNFAWSEDDKVLQEKSA</sequence>
<keyword evidence="4" id="KW-1185">Reference proteome</keyword>
<comment type="caution">
    <text evidence="3">The sequence shown here is derived from an EMBL/GenBank/DDBJ whole genome shotgun (WGS) entry which is preliminary data.</text>
</comment>
<protein>
    <recommendedName>
        <fullName evidence="5">Osiris 10</fullName>
    </recommendedName>
</protein>
<keyword evidence="2" id="KW-0472">Membrane</keyword>
<dbReference type="PROSITE" id="PS51257">
    <property type="entry name" value="PROKAR_LIPOPROTEIN"/>
    <property type="match status" value="1"/>
</dbReference>
<feature type="transmembrane region" description="Helical" evidence="2">
    <location>
        <begin position="201"/>
        <end position="220"/>
    </location>
</feature>
<evidence type="ECO:0008006" key="5">
    <source>
        <dbReference type="Google" id="ProtNLM"/>
    </source>
</evidence>
<evidence type="ECO:0000313" key="4">
    <source>
        <dbReference type="Proteomes" id="UP001152888"/>
    </source>
</evidence>
<organism evidence="3 4">
    <name type="scientific">Acanthoscelides obtectus</name>
    <name type="common">Bean weevil</name>
    <name type="synonym">Bruchus obtectus</name>
    <dbReference type="NCBI Taxonomy" id="200917"/>
    <lineage>
        <taxon>Eukaryota</taxon>
        <taxon>Metazoa</taxon>
        <taxon>Ecdysozoa</taxon>
        <taxon>Arthropoda</taxon>
        <taxon>Hexapoda</taxon>
        <taxon>Insecta</taxon>
        <taxon>Pterygota</taxon>
        <taxon>Neoptera</taxon>
        <taxon>Endopterygota</taxon>
        <taxon>Coleoptera</taxon>
        <taxon>Polyphaga</taxon>
        <taxon>Cucujiformia</taxon>
        <taxon>Chrysomeloidea</taxon>
        <taxon>Chrysomelidae</taxon>
        <taxon>Bruchinae</taxon>
        <taxon>Bruchini</taxon>
        <taxon>Acanthoscelides</taxon>
    </lineage>
</organism>
<evidence type="ECO:0000313" key="3">
    <source>
        <dbReference type="EMBL" id="CAH2013990.1"/>
    </source>
</evidence>
<evidence type="ECO:0000256" key="1">
    <source>
        <dbReference type="SAM" id="MobiDB-lite"/>
    </source>
</evidence>
<dbReference type="InterPro" id="IPR012464">
    <property type="entry name" value="DUF1676"/>
</dbReference>
<dbReference type="OrthoDB" id="8197686at2759"/>
<dbReference type="Pfam" id="PF07898">
    <property type="entry name" value="DUF1676"/>
    <property type="match status" value="1"/>
</dbReference>
<keyword evidence="2" id="KW-0812">Transmembrane</keyword>
<feature type="transmembrane region" description="Helical" evidence="2">
    <location>
        <begin position="169"/>
        <end position="195"/>
    </location>
</feature>
<accession>A0A9P0MGY1</accession>
<dbReference type="AlphaFoldDB" id="A0A9P0MGY1"/>
<dbReference type="EMBL" id="CAKOFQ010008404">
    <property type="protein sequence ID" value="CAH2013990.1"/>
    <property type="molecule type" value="Genomic_DNA"/>
</dbReference>
<dbReference type="PANTHER" id="PTHR21879:SF27">
    <property type="entry name" value="OSIRIS 10A"/>
    <property type="match status" value="1"/>
</dbReference>
<evidence type="ECO:0000256" key="2">
    <source>
        <dbReference type="SAM" id="Phobius"/>
    </source>
</evidence>